<organism evidence="2 3">
    <name type="scientific">Bursaphelenchus okinawaensis</name>
    <dbReference type="NCBI Taxonomy" id="465554"/>
    <lineage>
        <taxon>Eukaryota</taxon>
        <taxon>Metazoa</taxon>
        <taxon>Ecdysozoa</taxon>
        <taxon>Nematoda</taxon>
        <taxon>Chromadorea</taxon>
        <taxon>Rhabditida</taxon>
        <taxon>Tylenchina</taxon>
        <taxon>Tylenchomorpha</taxon>
        <taxon>Aphelenchoidea</taxon>
        <taxon>Aphelenchoididae</taxon>
        <taxon>Bursaphelenchus</taxon>
    </lineage>
</organism>
<keyword evidence="3" id="KW-1185">Reference proteome</keyword>
<feature type="region of interest" description="Disordered" evidence="1">
    <location>
        <begin position="130"/>
        <end position="150"/>
    </location>
</feature>
<dbReference type="EMBL" id="CAJFDH010000006">
    <property type="protein sequence ID" value="CAD5230677.1"/>
    <property type="molecule type" value="Genomic_DNA"/>
</dbReference>
<sequence>MEKRLGELTVRTWSKFESIMLKNGIVRKDVPTRGTASERRLRQVRYTFNFHDKCDCVLRKLKMKKQKKKKEKQQLNSLNNLFIENRTPTSKMTPYNFYKALGFTIFEQKFFPLSANEFYTTYKVEINNEDESNIETDKKRKSKNPKNSSQ</sequence>
<dbReference type="Proteomes" id="UP000783686">
    <property type="component" value="Unassembled WGS sequence"/>
</dbReference>
<protein>
    <submittedName>
        <fullName evidence="2">Uncharacterized protein</fullName>
    </submittedName>
</protein>
<accession>A0A811LM18</accession>
<name>A0A811LM18_9BILA</name>
<dbReference type="EMBL" id="CAJFCW020000006">
    <property type="protein sequence ID" value="CAG9127876.1"/>
    <property type="molecule type" value="Genomic_DNA"/>
</dbReference>
<evidence type="ECO:0000313" key="2">
    <source>
        <dbReference type="EMBL" id="CAD5230677.1"/>
    </source>
</evidence>
<dbReference type="Proteomes" id="UP000614601">
    <property type="component" value="Unassembled WGS sequence"/>
</dbReference>
<evidence type="ECO:0000313" key="3">
    <source>
        <dbReference type="Proteomes" id="UP000614601"/>
    </source>
</evidence>
<dbReference type="AlphaFoldDB" id="A0A811LM18"/>
<gene>
    <name evidence="2" type="ORF">BOKJ2_LOCUS14257</name>
</gene>
<reference evidence="2" key="1">
    <citation type="submission" date="2020-09" db="EMBL/GenBank/DDBJ databases">
        <authorList>
            <person name="Kikuchi T."/>
        </authorList>
    </citation>
    <scope>NUCLEOTIDE SEQUENCE</scope>
    <source>
        <strain evidence="2">SH1</strain>
    </source>
</reference>
<evidence type="ECO:0000256" key="1">
    <source>
        <dbReference type="SAM" id="MobiDB-lite"/>
    </source>
</evidence>
<proteinExistence type="predicted"/>
<comment type="caution">
    <text evidence="2">The sequence shown here is derived from an EMBL/GenBank/DDBJ whole genome shotgun (WGS) entry which is preliminary data.</text>
</comment>